<dbReference type="PANTHER" id="PTHR11851">
    <property type="entry name" value="METALLOPROTEASE"/>
    <property type="match status" value="1"/>
</dbReference>
<evidence type="ECO:0000256" key="1">
    <source>
        <dbReference type="ARBA" id="ARBA00001947"/>
    </source>
</evidence>
<protein>
    <submittedName>
        <fullName evidence="8">Insulinase family protein</fullName>
    </submittedName>
</protein>
<dbReference type="GO" id="GO:0006508">
    <property type="term" value="P:proteolysis"/>
    <property type="evidence" value="ECO:0007669"/>
    <property type="project" value="InterPro"/>
</dbReference>
<evidence type="ECO:0000313" key="9">
    <source>
        <dbReference type="Proteomes" id="UP000321638"/>
    </source>
</evidence>
<comment type="similarity">
    <text evidence="2 4">Belongs to the peptidase M16 family.</text>
</comment>
<evidence type="ECO:0000256" key="2">
    <source>
        <dbReference type="ARBA" id="ARBA00007261"/>
    </source>
</evidence>
<dbReference type="InterPro" id="IPR001431">
    <property type="entry name" value="Pept_M16_Zn_BS"/>
</dbReference>
<comment type="caution">
    <text evidence="8">The sequence shown here is derived from an EMBL/GenBank/DDBJ whole genome shotgun (WGS) entry which is preliminary data.</text>
</comment>
<dbReference type="InterPro" id="IPR050361">
    <property type="entry name" value="MPP/UQCRC_Complex"/>
</dbReference>
<dbReference type="RefSeq" id="WP_147852327.1">
    <property type="nucleotide sequence ID" value="NZ_VDUZ01000078.1"/>
</dbReference>
<organism evidence="8 9">
    <name type="scientific">Vineibacter terrae</name>
    <dbReference type="NCBI Taxonomy" id="2586908"/>
    <lineage>
        <taxon>Bacteria</taxon>
        <taxon>Pseudomonadati</taxon>
        <taxon>Pseudomonadota</taxon>
        <taxon>Alphaproteobacteria</taxon>
        <taxon>Hyphomicrobiales</taxon>
        <taxon>Vineibacter</taxon>
    </lineage>
</organism>
<dbReference type="Pfam" id="PF00675">
    <property type="entry name" value="Peptidase_M16"/>
    <property type="match status" value="1"/>
</dbReference>
<gene>
    <name evidence="8" type="ORF">FHP25_38480</name>
</gene>
<comment type="cofactor">
    <cofactor evidence="1">
        <name>Zn(2+)</name>
        <dbReference type="ChEBI" id="CHEBI:29105"/>
    </cofactor>
</comment>
<dbReference type="PANTHER" id="PTHR11851:SF49">
    <property type="entry name" value="MITOCHONDRIAL-PROCESSING PEPTIDASE SUBUNIT ALPHA"/>
    <property type="match status" value="1"/>
</dbReference>
<dbReference type="Proteomes" id="UP000321638">
    <property type="component" value="Unassembled WGS sequence"/>
</dbReference>
<dbReference type="InterPro" id="IPR011765">
    <property type="entry name" value="Pept_M16_N"/>
</dbReference>
<dbReference type="GO" id="GO:0004222">
    <property type="term" value="F:metalloendopeptidase activity"/>
    <property type="evidence" value="ECO:0007669"/>
    <property type="project" value="InterPro"/>
</dbReference>
<evidence type="ECO:0000256" key="5">
    <source>
        <dbReference type="SAM" id="SignalP"/>
    </source>
</evidence>
<proteinExistence type="inferred from homology"/>
<sequence length="456" mass="49206">MLRRRDLLAAGSVASLFGLAAPLLAQTKASMPALPPVPQARTFELANGLQVIVLPSARAPIVNQMVWYKVGSADEAPGKSGIAHFLEHLMFKGTPSVPAGEFSKIVARVGGSDNAFTSYDYTAYFQTVAADQLELIMRMEADRMANLIVAEQELLPERDVVLEERRTRTDSQPAALLDEVTREALYGRQGYGIPVIGFPQEIRTLGVADAQSFYDHHYAPNNAVLIIAGDTSGDAVRALAEKYYGPVARKTVPARQRSDAIGQGLPRTVERRDRRVAQPEWSRDYIAPSYRMGETRHAYALLVLAQALGGGQTGRLYRALVLDSKIALDASVGYSPQALGLASFGIGITPAPQRTMAEMEAAARQQVGALLRDGLGEDEIDGAKRRLLAGAIYARDSLSSGPRMYGSTLTTGGTMADVDEWPARIVAVTRQQVMDAAHAVIDDSRSVTSLLLPENG</sequence>
<dbReference type="SUPFAM" id="SSF63411">
    <property type="entry name" value="LuxS/MPP-like metallohydrolase"/>
    <property type="match status" value="2"/>
</dbReference>
<keyword evidence="3" id="KW-0378">Hydrolase</keyword>
<keyword evidence="9" id="KW-1185">Reference proteome</keyword>
<evidence type="ECO:0000313" key="8">
    <source>
        <dbReference type="EMBL" id="TXL69563.1"/>
    </source>
</evidence>
<dbReference type="EMBL" id="VDUZ01000078">
    <property type="protein sequence ID" value="TXL69563.1"/>
    <property type="molecule type" value="Genomic_DNA"/>
</dbReference>
<evidence type="ECO:0000256" key="4">
    <source>
        <dbReference type="RuleBase" id="RU004447"/>
    </source>
</evidence>
<keyword evidence="5" id="KW-0732">Signal</keyword>
<feature type="domain" description="Peptidase M16 N-terminal" evidence="6">
    <location>
        <begin position="53"/>
        <end position="190"/>
    </location>
</feature>
<evidence type="ECO:0000259" key="7">
    <source>
        <dbReference type="Pfam" id="PF05193"/>
    </source>
</evidence>
<dbReference type="Pfam" id="PF05193">
    <property type="entry name" value="Peptidase_M16_C"/>
    <property type="match status" value="1"/>
</dbReference>
<feature type="chain" id="PRO_5022700226" evidence="5">
    <location>
        <begin position="26"/>
        <end position="456"/>
    </location>
</feature>
<keyword evidence="3" id="KW-0645">Protease</keyword>
<dbReference type="InterPro" id="IPR007863">
    <property type="entry name" value="Peptidase_M16_C"/>
</dbReference>
<dbReference type="PROSITE" id="PS00143">
    <property type="entry name" value="INSULINASE"/>
    <property type="match status" value="1"/>
</dbReference>
<evidence type="ECO:0000259" key="6">
    <source>
        <dbReference type="Pfam" id="PF00675"/>
    </source>
</evidence>
<keyword evidence="3" id="KW-0482">Metalloprotease</keyword>
<dbReference type="Gene3D" id="3.30.830.10">
    <property type="entry name" value="Metalloenzyme, LuxS/M16 peptidase-like"/>
    <property type="match status" value="2"/>
</dbReference>
<dbReference type="OrthoDB" id="9811314at2"/>
<feature type="domain" description="Peptidase M16 C-terminal" evidence="7">
    <location>
        <begin position="207"/>
        <end position="387"/>
    </location>
</feature>
<evidence type="ECO:0000256" key="3">
    <source>
        <dbReference type="ARBA" id="ARBA00023049"/>
    </source>
</evidence>
<dbReference type="AlphaFoldDB" id="A0A5C8P899"/>
<reference evidence="8 9" key="1">
    <citation type="submission" date="2019-06" db="EMBL/GenBank/DDBJ databases">
        <title>New taxonomy in bacterial strain CC-CFT640, isolated from vineyard.</title>
        <authorList>
            <person name="Lin S.-Y."/>
            <person name="Tsai C.-F."/>
            <person name="Young C.-C."/>
        </authorList>
    </citation>
    <scope>NUCLEOTIDE SEQUENCE [LARGE SCALE GENOMIC DNA]</scope>
    <source>
        <strain evidence="8 9">CC-CFT640</strain>
    </source>
</reference>
<feature type="signal peptide" evidence="5">
    <location>
        <begin position="1"/>
        <end position="25"/>
    </location>
</feature>
<accession>A0A5C8P899</accession>
<dbReference type="InterPro" id="IPR011249">
    <property type="entry name" value="Metalloenz_LuxS/M16"/>
</dbReference>
<dbReference type="GO" id="GO:0046872">
    <property type="term" value="F:metal ion binding"/>
    <property type="evidence" value="ECO:0007669"/>
    <property type="project" value="InterPro"/>
</dbReference>
<name>A0A5C8P899_9HYPH</name>